<evidence type="ECO:0000313" key="2">
    <source>
        <dbReference type="EMBL" id="GFO44454.1"/>
    </source>
</evidence>
<protein>
    <submittedName>
        <fullName evidence="2">Uncharacterized protein</fullName>
    </submittedName>
</protein>
<dbReference type="EMBL" id="BLXT01007956">
    <property type="protein sequence ID" value="GFO44454.1"/>
    <property type="molecule type" value="Genomic_DNA"/>
</dbReference>
<dbReference type="AlphaFoldDB" id="A0AAV4DJT6"/>
<evidence type="ECO:0000313" key="3">
    <source>
        <dbReference type="Proteomes" id="UP000735302"/>
    </source>
</evidence>
<reference evidence="2 3" key="1">
    <citation type="journal article" date="2021" name="Elife">
        <title>Chloroplast acquisition without the gene transfer in kleptoplastic sea slugs, Plakobranchus ocellatus.</title>
        <authorList>
            <person name="Maeda T."/>
            <person name="Takahashi S."/>
            <person name="Yoshida T."/>
            <person name="Shimamura S."/>
            <person name="Takaki Y."/>
            <person name="Nagai Y."/>
            <person name="Toyoda A."/>
            <person name="Suzuki Y."/>
            <person name="Arimoto A."/>
            <person name="Ishii H."/>
            <person name="Satoh N."/>
            <person name="Nishiyama T."/>
            <person name="Hasebe M."/>
            <person name="Maruyama T."/>
            <person name="Minagawa J."/>
            <person name="Obokata J."/>
            <person name="Shigenobu S."/>
        </authorList>
    </citation>
    <scope>NUCLEOTIDE SEQUENCE [LARGE SCALE GENOMIC DNA]</scope>
</reference>
<organism evidence="2 3">
    <name type="scientific">Plakobranchus ocellatus</name>
    <dbReference type="NCBI Taxonomy" id="259542"/>
    <lineage>
        <taxon>Eukaryota</taxon>
        <taxon>Metazoa</taxon>
        <taxon>Spiralia</taxon>
        <taxon>Lophotrochozoa</taxon>
        <taxon>Mollusca</taxon>
        <taxon>Gastropoda</taxon>
        <taxon>Heterobranchia</taxon>
        <taxon>Euthyneura</taxon>
        <taxon>Panpulmonata</taxon>
        <taxon>Sacoglossa</taxon>
        <taxon>Placobranchoidea</taxon>
        <taxon>Plakobranchidae</taxon>
        <taxon>Plakobranchus</taxon>
    </lineage>
</organism>
<proteinExistence type="predicted"/>
<dbReference type="Proteomes" id="UP000735302">
    <property type="component" value="Unassembled WGS sequence"/>
</dbReference>
<keyword evidence="3" id="KW-1185">Reference proteome</keyword>
<accession>A0AAV4DJT6</accession>
<name>A0AAV4DJT6_9GAST</name>
<comment type="caution">
    <text evidence="2">The sequence shown here is derived from an EMBL/GenBank/DDBJ whole genome shotgun (WGS) entry which is preliminary data.</text>
</comment>
<gene>
    <name evidence="2" type="ORF">PoB_007095900</name>
</gene>
<sequence>MRARQEGEGCRARDVGVGTTLFVIDLSGSVPCTHCLTQASTQITFWEVWALASKQNIRQGFDLQTALFGNGVKGILGMKGNEREGGRRMVTMQERMERFGLNIKPVRNKVISGFQAIRQTMAPVAGLEPATEESPADLRAKSKESGFCERAQSMRDVYANKE</sequence>
<feature type="region of interest" description="Disordered" evidence="1">
    <location>
        <begin position="127"/>
        <end position="162"/>
    </location>
</feature>
<evidence type="ECO:0000256" key="1">
    <source>
        <dbReference type="SAM" id="MobiDB-lite"/>
    </source>
</evidence>
<feature type="compositionally biased region" description="Basic and acidic residues" evidence="1">
    <location>
        <begin position="136"/>
        <end position="147"/>
    </location>
</feature>